<dbReference type="EMBL" id="QPEX01000010">
    <property type="protein sequence ID" value="RCS54481.1"/>
    <property type="molecule type" value="Genomic_DNA"/>
</dbReference>
<dbReference type="OrthoDB" id="9781630at2"/>
<evidence type="ECO:0000313" key="6">
    <source>
        <dbReference type="Proteomes" id="UP000253562"/>
    </source>
</evidence>
<dbReference type="Pfam" id="PF07729">
    <property type="entry name" value="FCD"/>
    <property type="match status" value="1"/>
</dbReference>
<dbReference type="InterPro" id="IPR011711">
    <property type="entry name" value="GntR_C"/>
</dbReference>
<dbReference type="SMART" id="SM00895">
    <property type="entry name" value="FCD"/>
    <property type="match status" value="1"/>
</dbReference>
<dbReference type="GO" id="GO:0003700">
    <property type="term" value="F:DNA-binding transcription factor activity"/>
    <property type="evidence" value="ECO:0007669"/>
    <property type="project" value="InterPro"/>
</dbReference>
<evidence type="ECO:0000256" key="1">
    <source>
        <dbReference type="ARBA" id="ARBA00023015"/>
    </source>
</evidence>
<dbReference type="Proteomes" id="UP000253562">
    <property type="component" value="Unassembled WGS sequence"/>
</dbReference>
<dbReference type="AlphaFoldDB" id="A0A368KVY4"/>
<dbReference type="PANTHER" id="PTHR43537:SF5">
    <property type="entry name" value="UXU OPERON TRANSCRIPTIONAL REGULATOR"/>
    <property type="match status" value="1"/>
</dbReference>
<evidence type="ECO:0000256" key="3">
    <source>
        <dbReference type="ARBA" id="ARBA00023163"/>
    </source>
</evidence>
<proteinExistence type="predicted"/>
<sequence length="292" mass="33275">MSISNYIRDDLANRLRSGQDLPAQLTIGSLAELYEVSFTPVRTAIAELIHDGFLEKGPNRRLVVTSPLPTEVDKTGPVAAPAPPRDPYQEIVSDLVQLSLKGKTIYLREEVTAERYDISRSVIRNIFHRLTGEGILDHIPRRGWRLRAFRQDDLQAYIEVRESLELKALSLAFSRIDKKEVKRMLDANVYPTSAAQSPKIDESLHAYLIKLSGNSYIQDFFARQGRYYELLFSWEDHDRETAIETVRQHRAILAALLESNEHAARSALSYHILNNHPILSQIAEQSLALEEE</sequence>
<gene>
    <name evidence="5" type="ORF">DTL42_04895</name>
</gene>
<dbReference type="Pfam" id="PF00392">
    <property type="entry name" value="GntR"/>
    <property type="match status" value="1"/>
</dbReference>
<dbReference type="Gene3D" id="1.10.10.10">
    <property type="entry name" value="Winged helix-like DNA-binding domain superfamily/Winged helix DNA-binding domain"/>
    <property type="match status" value="2"/>
</dbReference>
<dbReference type="InterPro" id="IPR036390">
    <property type="entry name" value="WH_DNA-bd_sf"/>
</dbReference>
<keyword evidence="3" id="KW-0804">Transcription</keyword>
<dbReference type="RefSeq" id="WP_114367546.1">
    <property type="nucleotide sequence ID" value="NZ_QPEX01000010.1"/>
</dbReference>
<feature type="domain" description="GntR C-terminal" evidence="4">
    <location>
        <begin position="156"/>
        <end position="274"/>
    </location>
</feature>
<evidence type="ECO:0000256" key="2">
    <source>
        <dbReference type="ARBA" id="ARBA00023125"/>
    </source>
</evidence>
<dbReference type="InterPro" id="IPR036388">
    <property type="entry name" value="WH-like_DNA-bd_sf"/>
</dbReference>
<dbReference type="PANTHER" id="PTHR43537">
    <property type="entry name" value="TRANSCRIPTIONAL REGULATOR, GNTR FAMILY"/>
    <property type="match status" value="1"/>
</dbReference>
<evidence type="ECO:0000313" key="5">
    <source>
        <dbReference type="EMBL" id="RCS54481.1"/>
    </source>
</evidence>
<dbReference type="InterPro" id="IPR000524">
    <property type="entry name" value="Tscrpt_reg_HTH_GntR"/>
</dbReference>
<dbReference type="SUPFAM" id="SSF48008">
    <property type="entry name" value="GntR ligand-binding domain-like"/>
    <property type="match status" value="1"/>
</dbReference>
<name>A0A368KVY4_9BACT</name>
<accession>A0A368KVY4</accession>
<comment type="caution">
    <text evidence="5">The sequence shown here is derived from an EMBL/GenBank/DDBJ whole genome shotgun (WGS) entry which is preliminary data.</text>
</comment>
<dbReference type="SUPFAM" id="SSF46785">
    <property type="entry name" value="Winged helix' DNA-binding domain"/>
    <property type="match status" value="2"/>
</dbReference>
<keyword evidence="1" id="KW-0805">Transcription regulation</keyword>
<reference evidence="5 6" key="1">
    <citation type="submission" date="2018-07" db="EMBL/GenBank/DDBJ databases">
        <title>Comparative genomes isolates from brazilian mangrove.</title>
        <authorList>
            <person name="De Araujo J.E."/>
            <person name="Taketani R.G."/>
            <person name="Silva M.C.P."/>
            <person name="Lourenco M.V."/>
            <person name="Oliveira V.M."/>
            <person name="Andreote F.D."/>
        </authorList>
    </citation>
    <scope>NUCLEOTIDE SEQUENCE [LARGE SCALE GENOMIC DNA]</scope>
    <source>
        <strain evidence="5 6">HEX PRIS-MGV</strain>
    </source>
</reference>
<organism evidence="5 6">
    <name type="scientific">Bremerella cremea</name>
    <dbReference type="NCBI Taxonomy" id="1031537"/>
    <lineage>
        <taxon>Bacteria</taxon>
        <taxon>Pseudomonadati</taxon>
        <taxon>Planctomycetota</taxon>
        <taxon>Planctomycetia</taxon>
        <taxon>Pirellulales</taxon>
        <taxon>Pirellulaceae</taxon>
        <taxon>Bremerella</taxon>
    </lineage>
</organism>
<evidence type="ECO:0000259" key="4">
    <source>
        <dbReference type="SMART" id="SM00895"/>
    </source>
</evidence>
<protein>
    <submittedName>
        <fullName evidence="5">FCD domain-containing protein</fullName>
    </submittedName>
</protein>
<keyword evidence="2" id="KW-0238">DNA-binding</keyword>
<dbReference type="Gene3D" id="1.20.120.530">
    <property type="entry name" value="GntR ligand-binding domain-like"/>
    <property type="match status" value="1"/>
</dbReference>
<dbReference type="InterPro" id="IPR008920">
    <property type="entry name" value="TF_FadR/GntR_C"/>
</dbReference>
<dbReference type="GO" id="GO:0003677">
    <property type="term" value="F:DNA binding"/>
    <property type="evidence" value="ECO:0007669"/>
    <property type="project" value="UniProtKB-KW"/>
</dbReference>